<dbReference type="Pfam" id="PF01558">
    <property type="entry name" value="POR"/>
    <property type="match status" value="1"/>
</dbReference>
<dbReference type="GO" id="GO:0016625">
    <property type="term" value="F:oxidoreductase activity, acting on the aldehyde or oxo group of donors, iron-sulfur protein as acceptor"/>
    <property type="evidence" value="ECO:0007669"/>
    <property type="project" value="UniProtKB-ARBA"/>
</dbReference>
<dbReference type="Gene3D" id="3.40.50.970">
    <property type="match status" value="1"/>
</dbReference>
<comment type="caution">
    <text evidence="5">The sequence shown here is derived from an EMBL/GenBank/DDBJ whole genome shotgun (WGS) entry which is preliminary data.</text>
</comment>
<keyword evidence="6" id="KW-1185">Reference proteome</keyword>
<dbReference type="PANTHER" id="PTHR48084">
    <property type="entry name" value="2-OXOGLUTARATE OXIDOREDUCTASE SUBUNIT KORB-RELATED"/>
    <property type="match status" value="1"/>
</dbReference>
<dbReference type="InterPro" id="IPR046667">
    <property type="entry name" value="DUF6537"/>
</dbReference>
<dbReference type="EMBL" id="VTOX01000002">
    <property type="protein sequence ID" value="NKE65611.1"/>
    <property type="molecule type" value="Genomic_DNA"/>
</dbReference>
<dbReference type="InterPro" id="IPR002869">
    <property type="entry name" value="Pyrv_flavodox_OxRed_cen"/>
</dbReference>
<organism evidence="5 6">
    <name type="scientific">Ramlibacter lithotrophicus</name>
    <dbReference type="NCBI Taxonomy" id="2606681"/>
    <lineage>
        <taxon>Bacteria</taxon>
        <taxon>Pseudomonadati</taxon>
        <taxon>Pseudomonadota</taxon>
        <taxon>Betaproteobacteria</taxon>
        <taxon>Burkholderiales</taxon>
        <taxon>Comamonadaceae</taxon>
        <taxon>Ramlibacter</taxon>
    </lineage>
</organism>
<feature type="domain" description="Thiamine pyrophosphate enzyme TPP-binding" evidence="3">
    <location>
        <begin position="447"/>
        <end position="595"/>
    </location>
</feature>
<dbReference type="InterPro" id="IPR051457">
    <property type="entry name" value="2-oxoacid:Fd_oxidoreductase"/>
</dbReference>
<dbReference type="RefSeq" id="WP_168106720.1">
    <property type="nucleotide sequence ID" value="NZ_VTOX01000002.1"/>
</dbReference>
<dbReference type="InterPro" id="IPR002880">
    <property type="entry name" value="Pyrv_Fd/Flavodoxin_OxRdtase_N"/>
</dbReference>
<feature type="domain" description="DUF6537" evidence="4">
    <location>
        <begin position="931"/>
        <end position="1129"/>
    </location>
</feature>
<sequence>MERGPVFLTAMQALALLPVLQRERDRAAGLNTAGYVSGYRGSPLGGLDFALQEAQPILQAHDISFRPAVNEELAATALWGTQQLHLLPRPQRDGIFGLWYGKGPGVDRCGDVFKHANYAGTSRHGGVLAVAGDDHSARSSAVAHQSEHIFSACAMPVLAPTGVQDVLDLGLHGWALSRWCGCWVAMKLSSETAETSATVVLDADRVAIALPGDFALPPDGVHLRWPDPPLAQERRMQEFKIYAAAAYARANGLNQLVFDTPRPRLGIIACGKAWLDVRQALAGLGIDERVAADIGLRLYRVGMPWPLEAGGVRRFARGLREILVVEEKRQVIEYQLKEMLYDWPDGERPRVVGKFDESGEWPAPPHQWLLPPTGELSPALVARAIAARIAPFHDSQPMREHLAMLREQEAAAARGGDVLQRSPYFCSGCPHNQSTRVPEGSCALAGVGCHLMAVGMERNTLTISQMGGEGVTWLGMAQHSGAAHVFANMGDGTWFHSGLLAIRAAVAAGANITYKLLFNDAVAMTGGQPVDGELTVPQLTRQLAAEGVARIVVLADDTGKYPSGAGFAPGVVVRPREDLDAVQRDLRETPGVTVLVYDQVCATEQRRRRRGAQEEPARRLFINELVCDGCGDCAAKSNCLSVVPVATEFGTKRAIDQFSCNLDFNCLAGCCPAIVSVEGATLRRPRVALPADTLPEPVLPALERPWELLVAGVGGTGVVTIGALLGMAAHLDGRGVTVLDMTGMSQKAGAVTSHVRIARGAGDLHAARIAAGQADVLLACDMVVAAGADVRATLRRGRTRALANSAQVITGEFLRHPQQVFPLPALRQALCDAVGAGALEFVDATRLATQLLGNQVAANILMLGLAWQRGLVPLSRAALRRAIELNAVAVADNQAAFEWGRRIAWDPEGVERLAARAAPPVPRRPPADGLAALVASRREFLADYQNERTARRYEQLVEQVRRAEADAVPGSTRLAEAVARGAFRLAAAKDEYEVARLHAHPDFRRALDASFEGDFRVRLHLAPSWLGRPDPVTGEARKRAFGPWALTALRLLAPLKALRGTPCDPFGRTAERRLGQALARDYLDTVRRLLAHLDAGNHAVACEVAALPDTICGFGPVRRRHADAARERQLELMRNWPA</sequence>
<evidence type="ECO:0000313" key="5">
    <source>
        <dbReference type="EMBL" id="NKE65611.1"/>
    </source>
</evidence>
<dbReference type="GO" id="GO:0045333">
    <property type="term" value="P:cellular respiration"/>
    <property type="evidence" value="ECO:0007669"/>
    <property type="project" value="UniProtKB-ARBA"/>
</dbReference>
<keyword evidence="1" id="KW-0560">Oxidoreductase</keyword>
<protein>
    <submittedName>
        <fullName evidence="5">Indolepyruvate ferredoxin oxidoreductase family protein</fullName>
    </submittedName>
</protein>
<dbReference type="GO" id="GO:0030976">
    <property type="term" value="F:thiamine pyrophosphate binding"/>
    <property type="evidence" value="ECO:0007669"/>
    <property type="project" value="InterPro"/>
</dbReference>
<dbReference type="Gene3D" id="3.40.920.10">
    <property type="entry name" value="Pyruvate-ferredoxin oxidoreductase, PFOR, domain III"/>
    <property type="match status" value="1"/>
</dbReference>
<feature type="domain" description="Pyruvate/ketoisovalerate oxidoreductase catalytic" evidence="2">
    <location>
        <begin position="714"/>
        <end position="901"/>
    </location>
</feature>
<evidence type="ECO:0000256" key="1">
    <source>
        <dbReference type="ARBA" id="ARBA00023002"/>
    </source>
</evidence>
<dbReference type="InterPro" id="IPR019752">
    <property type="entry name" value="Pyrv/ketoisovalerate_OxRed_cat"/>
</dbReference>
<dbReference type="SUPFAM" id="SSF52518">
    <property type="entry name" value="Thiamin diphosphate-binding fold (THDP-binding)"/>
    <property type="match status" value="2"/>
</dbReference>
<name>A0A7X6DED4_9BURK</name>
<dbReference type="InterPro" id="IPR029061">
    <property type="entry name" value="THDP-binding"/>
</dbReference>
<gene>
    <name evidence="5" type="ORF">RAMLITH_07225</name>
</gene>
<dbReference type="CDD" id="cd07034">
    <property type="entry name" value="TPP_PYR_PFOR_IOR-alpha_like"/>
    <property type="match status" value="1"/>
</dbReference>
<dbReference type="InterPro" id="IPR011766">
    <property type="entry name" value="TPP_enzyme_TPP-bd"/>
</dbReference>
<dbReference type="Proteomes" id="UP000521868">
    <property type="component" value="Unassembled WGS sequence"/>
</dbReference>
<dbReference type="NCBIfam" id="NF009588">
    <property type="entry name" value="PRK13029.1"/>
    <property type="match status" value="1"/>
</dbReference>
<evidence type="ECO:0000259" key="2">
    <source>
        <dbReference type="Pfam" id="PF01558"/>
    </source>
</evidence>
<dbReference type="Pfam" id="PF02775">
    <property type="entry name" value="TPP_enzyme_C"/>
    <property type="match status" value="1"/>
</dbReference>
<dbReference type="Pfam" id="PF20169">
    <property type="entry name" value="DUF6537"/>
    <property type="match status" value="1"/>
</dbReference>
<accession>A0A7X6DED4</accession>
<evidence type="ECO:0000259" key="4">
    <source>
        <dbReference type="Pfam" id="PF20169"/>
    </source>
</evidence>
<proteinExistence type="predicted"/>
<evidence type="ECO:0000259" key="3">
    <source>
        <dbReference type="Pfam" id="PF02775"/>
    </source>
</evidence>
<evidence type="ECO:0000313" key="6">
    <source>
        <dbReference type="Proteomes" id="UP000521868"/>
    </source>
</evidence>
<dbReference type="NCBIfam" id="NF009589">
    <property type="entry name" value="PRK13030.1"/>
    <property type="match status" value="1"/>
</dbReference>
<dbReference type="SUPFAM" id="SSF53323">
    <property type="entry name" value="Pyruvate-ferredoxin oxidoreductase, PFOR, domain III"/>
    <property type="match status" value="1"/>
</dbReference>
<dbReference type="PANTHER" id="PTHR48084:SF3">
    <property type="entry name" value="SUBUNIT OF PYRUVATE:FLAVODOXIN OXIDOREDUCTASE"/>
    <property type="match status" value="1"/>
</dbReference>
<dbReference type="AlphaFoldDB" id="A0A7X6DED4"/>
<dbReference type="GO" id="GO:0044281">
    <property type="term" value="P:small molecule metabolic process"/>
    <property type="evidence" value="ECO:0007669"/>
    <property type="project" value="UniProtKB-ARBA"/>
</dbReference>
<reference evidence="5 6" key="1">
    <citation type="journal article" date="2020" name="Nature">
        <title>Bacterial chemolithoautotrophy via manganese oxidation.</title>
        <authorList>
            <person name="Yu H."/>
            <person name="Leadbetter J.R."/>
        </authorList>
    </citation>
    <scope>NUCLEOTIDE SEQUENCE [LARGE SCALE GENOMIC DNA]</scope>
    <source>
        <strain evidence="5 6">RBP-1</strain>
    </source>
</reference>
<keyword evidence="5" id="KW-0670">Pyruvate</keyword>